<dbReference type="SUPFAM" id="SSF54593">
    <property type="entry name" value="Glyoxalase/Bleomycin resistance protein/Dihydroxybiphenyl dioxygenase"/>
    <property type="match status" value="1"/>
</dbReference>
<reference evidence="2 3" key="1">
    <citation type="submission" date="2020-04" db="EMBL/GenBank/DDBJ databases">
        <title>Genome sequence for Sphingorhabdus sp. strain M1.</title>
        <authorList>
            <person name="Park S.-J."/>
        </authorList>
    </citation>
    <scope>NUCLEOTIDE SEQUENCE [LARGE SCALE GENOMIC DNA]</scope>
    <source>
        <strain evidence="2 3">JK6</strain>
    </source>
</reference>
<sequence>MIIKTTAAALEHVNITVSDPLRSAELMQELFGWHIRWEGPSMSGGHTIHVGTESQYIALYSNDEVKAADPTFQKGEPMNHIGVMVDDLDRVEKSVIAAGLEPFNHDDYYPGQRFYFFDWNGIEFEVVSYA</sequence>
<keyword evidence="3" id="KW-1185">Reference proteome</keyword>
<evidence type="ECO:0000259" key="1">
    <source>
        <dbReference type="PROSITE" id="PS51819"/>
    </source>
</evidence>
<dbReference type="AlphaFoldDB" id="A0A6H2DMK4"/>
<dbReference type="RefSeq" id="WP_168819061.1">
    <property type="nucleotide sequence ID" value="NZ_CP051217.1"/>
</dbReference>
<dbReference type="InterPro" id="IPR004360">
    <property type="entry name" value="Glyas_Fos-R_dOase_dom"/>
</dbReference>
<dbReference type="KEGG" id="phao:HF685_07760"/>
<dbReference type="Proteomes" id="UP000501600">
    <property type="component" value="Chromosome"/>
</dbReference>
<organism evidence="2 3">
    <name type="scientific">Parasphingorhabdus halotolerans</name>
    <dbReference type="NCBI Taxonomy" id="2725558"/>
    <lineage>
        <taxon>Bacteria</taxon>
        <taxon>Pseudomonadati</taxon>
        <taxon>Pseudomonadota</taxon>
        <taxon>Alphaproteobacteria</taxon>
        <taxon>Sphingomonadales</taxon>
        <taxon>Sphingomonadaceae</taxon>
        <taxon>Parasphingorhabdus</taxon>
    </lineage>
</organism>
<accession>A0A6H2DMK4</accession>
<proteinExistence type="predicted"/>
<gene>
    <name evidence="2" type="ORF">HF685_07760</name>
</gene>
<dbReference type="CDD" id="cd06587">
    <property type="entry name" value="VOC"/>
    <property type="match status" value="1"/>
</dbReference>
<protein>
    <submittedName>
        <fullName evidence="2">VOC family protein</fullName>
    </submittedName>
</protein>
<dbReference type="Pfam" id="PF00903">
    <property type="entry name" value="Glyoxalase"/>
    <property type="match status" value="1"/>
</dbReference>
<evidence type="ECO:0000313" key="2">
    <source>
        <dbReference type="EMBL" id="QJB69185.1"/>
    </source>
</evidence>
<dbReference type="InterPro" id="IPR037523">
    <property type="entry name" value="VOC_core"/>
</dbReference>
<dbReference type="InterPro" id="IPR029068">
    <property type="entry name" value="Glyas_Bleomycin-R_OHBP_Dase"/>
</dbReference>
<feature type="domain" description="VOC" evidence="1">
    <location>
        <begin position="9"/>
        <end position="129"/>
    </location>
</feature>
<evidence type="ECO:0000313" key="3">
    <source>
        <dbReference type="Proteomes" id="UP000501600"/>
    </source>
</evidence>
<dbReference type="Gene3D" id="3.10.180.10">
    <property type="entry name" value="2,3-Dihydroxybiphenyl 1,2-Dioxygenase, domain 1"/>
    <property type="match status" value="1"/>
</dbReference>
<dbReference type="PROSITE" id="PS51819">
    <property type="entry name" value="VOC"/>
    <property type="match status" value="1"/>
</dbReference>
<name>A0A6H2DMK4_9SPHN</name>
<dbReference type="EMBL" id="CP051217">
    <property type="protein sequence ID" value="QJB69185.1"/>
    <property type="molecule type" value="Genomic_DNA"/>
</dbReference>